<dbReference type="OMA" id="FICTRTR"/>
<dbReference type="Pfam" id="PF00561">
    <property type="entry name" value="Abhydrolase_1"/>
    <property type="match status" value="1"/>
</dbReference>
<gene>
    <name evidence="13" type="ORF">RF11_12724</name>
</gene>
<comment type="catalytic activity">
    <reaction evidence="6">
        <text>a 1,3-diacyl-sn-glycerol + H2O = a 1-acyl-sn-glycerol + a fatty acid + H(+)</text>
        <dbReference type="Rhea" id="RHEA:38503"/>
        <dbReference type="ChEBI" id="CHEBI:15377"/>
        <dbReference type="ChEBI" id="CHEBI:15378"/>
        <dbReference type="ChEBI" id="CHEBI:28868"/>
        <dbReference type="ChEBI" id="CHEBI:64683"/>
        <dbReference type="ChEBI" id="CHEBI:77272"/>
    </reaction>
</comment>
<dbReference type="OrthoDB" id="8119704at2759"/>
<comment type="catalytic activity">
    <reaction evidence="9">
        <text>1,2-didecanoylglycerol + H2O = decanoylglycerol + decanoate + H(+)</text>
        <dbReference type="Rhea" id="RHEA:48596"/>
        <dbReference type="ChEBI" id="CHEBI:11152"/>
        <dbReference type="ChEBI" id="CHEBI:15377"/>
        <dbReference type="ChEBI" id="CHEBI:15378"/>
        <dbReference type="ChEBI" id="CHEBI:27689"/>
        <dbReference type="ChEBI" id="CHEBI:90605"/>
    </reaction>
</comment>
<evidence type="ECO:0000256" key="11">
    <source>
        <dbReference type="ARBA" id="ARBA00048919"/>
    </source>
</evidence>
<dbReference type="EMBL" id="JWZT01002547">
    <property type="protein sequence ID" value="KII69169.1"/>
    <property type="molecule type" value="Genomic_DNA"/>
</dbReference>
<dbReference type="Gene3D" id="3.40.50.1820">
    <property type="entry name" value="alpha/beta hydrolase"/>
    <property type="match status" value="1"/>
</dbReference>
<evidence type="ECO:0000256" key="3">
    <source>
        <dbReference type="ARBA" id="ARBA00026104"/>
    </source>
</evidence>
<dbReference type="AlphaFoldDB" id="A0A0C2IUX6"/>
<evidence type="ECO:0000313" key="14">
    <source>
        <dbReference type="Proteomes" id="UP000031668"/>
    </source>
</evidence>
<dbReference type="Proteomes" id="UP000031668">
    <property type="component" value="Unassembled WGS sequence"/>
</dbReference>
<organism evidence="13 14">
    <name type="scientific">Thelohanellus kitauei</name>
    <name type="common">Myxosporean</name>
    <dbReference type="NCBI Taxonomy" id="669202"/>
    <lineage>
        <taxon>Eukaryota</taxon>
        <taxon>Metazoa</taxon>
        <taxon>Cnidaria</taxon>
        <taxon>Myxozoa</taxon>
        <taxon>Myxosporea</taxon>
        <taxon>Bivalvulida</taxon>
        <taxon>Platysporina</taxon>
        <taxon>Myxobolidae</taxon>
        <taxon>Thelohanellus</taxon>
    </lineage>
</organism>
<proteinExistence type="inferred from homology"/>
<evidence type="ECO:0000256" key="5">
    <source>
        <dbReference type="ARBA" id="ARBA00043667"/>
    </source>
</evidence>
<protein>
    <recommendedName>
        <fullName evidence="7">sn-1-specific diacylglycerol lipase ABHD11</fullName>
        <ecNumber evidence="3">3.1.1.116</ecNumber>
    </recommendedName>
    <alternativeName>
        <fullName evidence="4">Alpha/beta hydrolase domain-containing protein 11</fullName>
    </alternativeName>
</protein>
<dbReference type="PANTHER" id="PTHR46118:SF4">
    <property type="entry name" value="PROTEIN ABHD11"/>
    <property type="match status" value="1"/>
</dbReference>
<dbReference type="GO" id="GO:0052689">
    <property type="term" value="F:carboxylic ester hydrolase activity"/>
    <property type="evidence" value="ECO:0007669"/>
    <property type="project" value="TreeGrafter"/>
</dbReference>
<dbReference type="EC" id="3.1.1.116" evidence="3"/>
<evidence type="ECO:0000313" key="13">
    <source>
        <dbReference type="EMBL" id="KII69169.1"/>
    </source>
</evidence>
<evidence type="ECO:0000259" key="12">
    <source>
        <dbReference type="Pfam" id="PF00561"/>
    </source>
</evidence>
<evidence type="ECO:0000256" key="1">
    <source>
        <dbReference type="ARBA" id="ARBA00008645"/>
    </source>
</evidence>
<dbReference type="PANTHER" id="PTHR46118">
    <property type="entry name" value="PROTEIN ABHD11"/>
    <property type="match status" value="1"/>
</dbReference>
<accession>A0A0C2IUX6</accession>
<comment type="catalytic activity">
    <reaction evidence="5">
        <text>a 1,2-diacyl-sn-glycerol + H2O = a 2-acylglycerol + a fatty acid + H(+)</text>
        <dbReference type="Rhea" id="RHEA:33275"/>
        <dbReference type="ChEBI" id="CHEBI:15377"/>
        <dbReference type="ChEBI" id="CHEBI:15378"/>
        <dbReference type="ChEBI" id="CHEBI:17389"/>
        <dbReference type="ChEBI" id="CHEBI:17815"/>
        <dbReference type="ChEBI" id="CHEBI:28868"/>
        <dbReference type="EC" id="3.1.1.116"/>
    </reaction>
</comment>
<evidence type="ECO:0000256" key="8">
    <source>
        <dbReference type="ARBA" id="ARBA00048283"/>
    </source>
</evidence>
<comment type="caution">
    <text evidence="13">The sequence shown here is derived from an EMBL/GenBank/DDBJ whole genome shotgun (WGS) entry which is preliminary data.</text>
</comment>
<reference evidence="13 14" key="1">
    <citation type="journal article" date="2014" name="Genome Biol. Evol.">
        <title>The genome of the myxosporean Thelohanellus kitauei shows adaptations to nutrient acquisition within its fish host.</title>
        <authorList>
            <person name="Yang Y."/>
            <person name="Xiong J."/>
            <person name="Zhou Z."/>
            <person name="Huo F."/>
            <person name="Miao W."/>
            <person name="Ran C."/>
            <person name="Liu Y."/>
            <person name="Zhang J."/>
            <person name="Feng J."/>
            <person name="Wang M."/>
            <person name="Wang M."/>
            <person name="Wang L."/>
            <person name="Yao B."/>
        </authorList>
    </citation>
    <scope>NUCLEOTIDE SEQUENCE [LARGE SCALE GENOMIC DNA]</scope>
    <source>
        <strain evidence="13">Wuqing</strain>
    </source>
</reference>
<feature type="domain" description="AB hydrolase-1" evidence="12">
    <location>
        <begin position="37"/>
        <end position="136"/>
    </location>
</feature>
<keyword evidence="14" id="KW-1185">Reference proteome</keyword>
<dbReference type="SUPFAM" id="SSF53474">
    <property type="entry name" value="alpha/beta-Hydrolases"/>
    <property type="match status" value="1"/>
</dbReference>
<evidence type="ECO:0000256" key="2">
    <source>
        <dbReference type="ARBA" id="ARBA00022801"/>
    </source>
</evidence>
<evidence type="ECO:0000256" key="10">
    <source>
        <dbReference type="ARBA" id="ARBA00048513"/>
    </source>
</evidence>
<comment type="catalytic activity">
    <reaction evidence="10">
        <text>1-octadecanoyl-2-(9Z-octadecenoyl)-sn-glycerol + H2O = 2-(9Z-octadecenoyl)-glycerol + octadecanoate + H(+)</text>
        <dbReference type="Rhea" id="RHEA:77103"/>
        <dbReference type="ChEBI" id="CHEBI:15377"/>
        <dbReference type="ChEBI" id="CHEBI:15378"/>
        <dbReference type="ChEBI" id="CHEBI:25629"/>
        <dbReference type="ChEBI" id="CHEBI:73990"/>
        <dbReference type="ChEBI" id="CHEBI:75468"/>
    </reaction>
</comment>
<evidence type="ECO:0000256" key="9">
    <source>
        <dbReference type="ARBA" id="ARBA00048504"/>
    </source>
</evidence>
<comment type="similarity">
    <text evidence="1">Belongs to the AB hydrolase superfamily.</text>
</comment>
<comment type="catalytic activity">
    <reaction evidence="11">
        <text>1-octadecanoyl-2-(5Z,8Z,11Z,14Z-eicosatetraenoyl)-sn-glycerol + H2O = 2-(5Z,8Z,11Z,14Z-eicosatetraenoyl)-glycerol + octadecanoate + H(+)</text>
        <dbReference type="Rhea" id="RHEA:38507"/>
        <dbReference type="ChEBI" id="CHEBI:15377"/>
        <dbReference type="ChEBI" id="CHEBI:15378"/>
        <dbReference type="ChEBI" id="CHEBI:25629"/>
        <dbReference type="ChEBI" id="CHEBI:52392"/>
        <dbReference type="ChEBI" id="CHEBI:75728"/>
    </reaction>
</comment>
<keyword evidence="2 13" id="KW-0378">Hydrolase</keyword>
<evidence type="ECO:0000256" key="6">
    <source>
        <dbReference type="ARBA" id="ARBA00043742"/>
    </source>
</evidence>
<evidence type="ECO:0000256" key="7">
    <source>
        <dbReference type="ARBA" id="ARBA00044064"/>
    </source>
</evidence>
<comment type="catalytic activity">
    <reaction evidence="8">
        <text>1-octadecanoyl-2-(4Z,7Z,10Z,13Z,16Z,19Z-docosahexaenoyl)-sn-glycerol + H2O = 2-(4Z,7Z,10Z,13Z,16Z,19Z-docosahexaenoyl)-glycerol + octadecanoate + H(+)</text>
        <dbReference type="Rhea" id="RHEA:77107"/>
        <dbReference type="ChEBI" id="CHEBI:15377"/>
        <dbReference type="ChEBI" id="CHEBI:15378"/>
        <dbReference type="ChEBI" id="CHEBI:25629"/>
        <dbReference type="ChEBI" id="CHEBI:77129"/>
        <dbReference type="ChEBI" id="CHEBI:186738"/>
    </reaction>
</comment>
<name>A0A0C2IUX6_THEKT</name>
<sequence>MVMTKVFGRLPTRFLYQKTHETPPYLEFKPEKEVIPYPLIFLHGILGSKQNWRSICHRLARDHHFKCYSIDTRHHGEWKCSETFNYFKMAEDVKNFLDFHNIPKVNLVGHSMGGKTAMTFSQLYPDVLSTLTVVDIAPIRVRQFSMLNAYLEAMFSIDLANKSKDDVRNIMLDKLKVNLIRN</sequence>
<dbReference type="InterPro" id="IPR000073">
    <property type="entry name" value="AB_hydrolase_1"/>
</dbReference>
<dbReference type="InterPro" id="IPR029058">
    <property type="entry name" value="AB_hydrolase_fold"/>
</dbReference>
<evidence type="ECO:0000256" key="4">
    <source>
        <dbReference type="ARBA" id="ARBA00042703"/>
    </source>
</evidence>